<accession>A0ABY6J758</accession>
<dbReference type="EMBL" id="CP107006">
    <property type="protein sequence ID" value="UYQ95523.1"/>
    <property type="molecule type" value="Genomic_DNA"/>
</dbReference>
<evidence type="ECO:0000313" key="6">
    <source>
        <dbReference type="EMBL" id="UYQ95523.1"/>
    </source>
</evidence>
<dbReference type="SUPFAM" id="SSF56281">
    <property type="entry name" value="Metallo-hydrolase/oxidoreductase"/>
    <property type="match status" value="1"/>
</dbReference>
<evidence type="ECO:0000313" key="7">
    <source>
        <dbReference type="Proteomes" id="UP001162741"/>
    </source>
</evidence>
<dbReference type="Gene3D" id="3.60.15.10">
    <property type="entry name" value="Ribonuclease Z/Hydroxyacylglutathione hydrolase-like"/>
    <property type="match status" value="1"/>
</dbReference>
<dbReference type="PANTHER" id="PTHR42978">
    <property type="entry name" value="QUORUM-QUENCHING LACTONASE YTNP-RELATED-RELATED"/>
    <property type="match status" value="1"/>
</dbReference>
<dbReference type="Proteomes" id="UP001162741">
    <property type="component" value="Chromosome"/>
</dbReference>
<protein>
    <submittedName>
        <fullName evidence="6">MBL fold metallo-hydrolase</fullName>
    </submittedName>
</protein>
<dbReference type="InterPro" id="IPR036866">
    <property type="entry name" value="RibonucZ/Hydroxyglut_hydro"/>
</dbReference>
<keyword evidence="3" id="KW-0378">Hydrolase</keyword>
<keyword evidence="2" id="KW-0479">Metal-binding</keyword>
<evidence type="ECO:0000256" key="2">
    <source>
        <dbReference type="ARBA" id="ARBA00022723"/>
    </source>
</evidence>
<evidence type="ECO:0000256" key="3">
    <source>
        <dbReference type="ARBA" id="ARBA00022801"/>
    </source>
</evidence>
<evidence type="ECO:0000256" key="4">
    <source>
        <dbReference type="ARBA" id="ARBA00022833"/>
    </source>
</evidence>
<dbReference type="InterPro" id="IPR001279">
    <property type="entry name" value="Metallo-B-lactamas"/>
</dbReference>
<evidence type="ECO:0000259" key="5">
    <source>
        <dbReference type="Pfam" id="PF00753"/>
    </source>
</evidence>
<organism evidence="6 7">
    <name type="scientific">Chitinophaga horti</name>
    <dbReference type="NCBI Taxonomy" id="2920382"/>
    <lineage>
        <taxon>Bacteria</taxon>
        <taxon>Pseudomonadati</taxon>
        <taxon>Bacteroidota</taxon>
        <taxon>Chitinophagia</taxon>
        <taxon>Chitinophagales</taxon>
        <taxon>Chitinophagaceae</taxon>
        <taxon>Chitinophaga</taxon>
    </lineage>
</organism>
<sequence length="239" mass="27067">MKIIALYEGSYIVNKQKVFTPITPGMARVPGDGTKVGICPFLVEAGTDLILMDTGTGAERDGVNVVVSLIRQHGYRPEQVTHVLLSHFHKDHTNGIGSGATGIYTNAKIYAQRRGLEHALSQTNNPSFNQPALQQLQQLSNLQLLNEDKGQLSEHIFFEMDGGHCPFHQHFFIREGGETAFYGGDNLPQRYYLEHNWAYKNDADGKTAMHLREQWEQEARKAHWSVLFYHDTRDNVVQF</sequence>
<dbReference type="Pfam" id="PF00753">
    <property type="entry name" value="Lactamase_B"/>
    <property type="match status" value="1"/>
</dbReference>
<dbReference type="RefSeq" id="WP_264283245.1">
    <property type="nucleotide sequence ID" value="NZ_CP107006.1"/>
</dbReference>
<gene>
    <name evidence="6" type="ORF">MKQ68_10465</name>
</gene>
<keyword evidence="4" id="KW-0862">Zinc</keyword>
<comment type="similarity">
    <text evidence="1">Belongs to the metallo-beta-lactamase superfamily.</text>
</comment>
<feature type="domain" description="Metallo-beta-lactamase" evidence="5">
    <location>
        <begin position="41"/>
        <end position="190"/>
    </location>
</feature>
<reference evidence="6" key="1">
    <citation type="submission" date="2022-10" db="EMBL/GenBank/DDBJ databases">
        <title>Chitinophaga sp. nov., isolated from soil.</title>
        <authorList>
            <person name="Jeon C.O."/>
        </authorList>
    </citation>
    <scope>NUCLEOTIDE SEQUENCE</scope>
    <source>
        <strain evidence="6">R8</strain>
    </source>
</reference>
<evidence type="ECO:0000256" key="1">
    <source>
        <dbReference type="ARBA" id="ARBA00007749"/>
    </source>
</evidence>
<name>A0ABY6J758_9BACT</name>
<dbReference type="InterPro" id="IPR051013">
    <property type="entry name" value="MBL_superfamily_lactonases"/>
</dbReference>
<proteinExistence type="inferred from homology"/>
<keyword evidence="7" id="KW-1185">Reference proteome</keyword>